<name>X1CWE8_9ZZZZ</name>
<organism evidence="1">
    <name type="scientific">marine sediment metagenome</name>
    <dbReference type="NCBI Taxonomy" id="412755"/>
    <lineage>
        <taxon>unclassified sequences</taxon>
        <taxon>metagenomes</taxon>
        <taxon>ecological metagenomes</taxon>
    </lineage>
</organism>
<proteinExistence type="predicted"/>
<sequence>MQSLIQMHNRGNSKGGGIAALGLNSSQCGVSQKILEEDYLIQVAYLDPSVRHQVEKEFIISNLDVHTSYPLPTLKDYRAVDGLDMKPPDVWRYFCRVKDKTLSQFILKNKLDALERQKAEDEFIYQNTYKLNNKFYASLGEKRAFVLSHGHNMIILKIA</sequence>
<gene>
    <name evidence="1" type="ORF">S01H4_61671</name>
</gene>
<protein>
    <submittedName>
        <fullName evidence="1">Uncharacterized protein</fullName>
    </submittedName>
</protein>
<dbReference type="EMBL" id="BART01036622">
    <property type="protein sequence ID" value="GAH12826.1"/>
    <property type="molecule type" value="Genomic_DNA"/>
</dbReference>
<dbReference type="AlphaFoldDB" id="X1CWE8"/>
<comment type="caution">
    <text evidence="1">The sequence shown here is derived from an EMBL/GenBank/DDBJ whole genome shotgun (WGS) entry which is preliminary data.</text>
</comment>
<reference evidence="1" key="1">
    <citation type="journal article" date="2014" name="Front. Microbiol.">
        <title>High frequency of phylogenetically diverse reductive dehalogenase-homologous genes in deep subseafloor sedimentary metagenomes.</title>
        <authorList>
            <person name="Kawai M."/>
            <person name="Futagami T."/>
            <person name="Toyoda A."/>
            <person name="Takaki Y."/>
            <person name="Nishi S."/>
            <person name="Hori S."/>
            <person name="Arai W."/>
            <person name="Tsubouchi T."/>
            <person name="Morono Y."/>
            <person name="Uchiyama I."/>
            <person name="Ito T."/>
            <person name="Fujiyama A."/>
            <person name="Inagaki F."/>
            <person name="Takami H."/>
        </authorList>
    </citation>
    <scope>NUCLEOTIDE SEQUENCE</scope>
    <source>
        <strain evidence="1">Expedition CK06-06</strain>
    </source>
</reference>
<evidence type="ECO:0000313" key="1">
    <source>
        <dbReference type="EMBL" id="GAH12826.1"/>
    </source>
</evidence>
<feature type="non-terminal residue" evidence="1">
    <location>
        <position position="159"/>
    </location>
</feature>
<accession>X1CWE8</accession>